<evidence type="ECO:0000259" key="2">
    <source>
        <dbReference type="PROSITE" id="PS50263"/>
    </source>
</evidence>
<protein>
    <recommendedName>
        <fullName evidence="2">CN hydrolase domain-containing protein</fullName>
    </recommendedName>
</protein>
<evidence type="ECO:0000313" key="3">
    <source>
        <dbReference type="EMBL" id="HED10324.1"/>
    </source>
</evidence>
<proteinExistence type="predicted"/>
<dbReference type="GO" id="GO:0033388">
    <property type="term" value="P:putrescine biosynthetic process from arginine"/>
    <property type="evidence" value="ECO:0007669"/>
    <property type="project" value="TreeGrafter"/>
</dbReference>
<name>A0A7V1LLQ9_CALAY</name>
<sequence length="290" mass="32143">MTPSKRILKIALAQTSSVLAGLEQNIGHHLKVVEQAIAARADLVIFPELSLTGYSLKDATYDTAMSRDDARLESLAKLSTRIGIVCGGVELGKGSVLYNTLFYFEEGRLAHRHRKVYLPTYGVFEEERYFSPGSHFRAFKARDTTLGLLICEDVWHPSSGQILALDGASLLIVSANGLTRGMGPAGKPVNIQAWETLVKSLAITTTSYVAFVNRVGVEDGLIFWGGSSLIGPDGMEIARAAYFDEDITYAEMDMFKLRHVRTHTTLLSDERLPVLIEEFSRIHQKNKEYD</sequence>
<dbReference type="InterPro" id="IPR050345">
    <property type="entry name" value="Aliph_Amidase/BUP"/>
</dbReference>
<reference evidence="3" key="1">
    <citation type="journal article" date="2020" name="mSystems">
        <title>Genome- and Community-Level Interaction Insights into Carbon Utilization and Element Cycling Functions of Hydrothermarchaeota in Hydrothermal Sediment.</title>
        <authorList>
            <person name="Zhou Z."/>
            <person name="Liu Y."/>
            <person name="Xu W."/>
            <person name="Pan J."/>
            <person name="Luo Z.H."/>
            <person name="Li M."/>
        </authorList>
    </citation>
    <scope>NUCLEOTIDE SEQUENCE [LARGE SCALE GENOMIC DNA]</scope>
    <source>
        <strain evidence="3">HyVt-456</strain>
    </source>
</reference>
<dbReference type="PROSITE" id="PS50263">
    <property type="entry name" value="CN_HYDROLASE"/>
    <property type="match status" value="1"/>
</dbReference>
<feature type="domain" description="CN hydrolase" evidence="2">
    <location>
        <begin position="8"/>
        <end position="254"/>
    </location>
</feature>
<dbReference type="InterPro" id="IPR036526">
    <property type="entry name" value="C-N_Hydrolase_sf"/>
</dbReference>
<evidence type="ECO:0000256" key="1">
    <source>
        <dbReference type="ARBA" id="ARBA00022801"/>
    </source>
</evidence>
<dbReference type="PANTHER" id="PTHR43674">
    <property type="entry name" value="NITRILASE C965.09-RELATED"/>
    <property type="match status" value="1"/>
</dbReference>
<keyword evidence="1" id="KW-0378">Hydrolase</keyword>
<dbReference type="Pfam" id="PF00795">
    <property type="entry name" value="CN_hydrolase"/>
    <property type="match status" value="1"/>
</dbReference>
<dbReference type="AlphaFoldDB" id="A0A7V1LLQ9"/>
<dbReference type="GO" id="GO:0050126">
    <property type="term" value="F:N-carbamoylputrescine amidase activity"/>
    <property type="evidence" value="ECO:0007669"/>
    <property type="project" value="TreeGrafter"/>
</dbReference>
<dbReference type="Gene3D" id="3.60.110.10">
    <property type="entry name" value="Carbon-nitrogen hydrolase"/>
    <property type="match status" value="1"/>
</dbReference>
<dbReference type="PANTHER" id="PTHR43674:SF2">
    <property type="entry name" value="BETA-UREIDOPROPIONASE"/>
    <property type="match status" value="1"/>
</dbReference>
<dbReference type="EMBL" id="DRLD01000178">
    <property type="protein sequence ID" value="HED10324.1"/>
    <property type="molecule type" value="Genomic_DNA"/>
</dbReference>
<comment type="caution">
    <text evidence="3">The sequence shown here is derived from an EMBL/GenBank/DDBJ whole genome shotgun (WGS) entry which is preliminary data.</text>
</comment>
<accession>A0A7V1LLQ9</accession>
<dbReference type="InterPro" id="IPR003010">
    <property type="entry name" value="C-N_Hydrolase"/>
</dbReference>
<organism evidence="3">
    <name type="scientific">Caldithrix abyssi</name>
    <dbReference type="NCBI Taxonomy" id="187145"/>
    <lineage>
        <taxon>Bacteria</taxon>
        <taxon>Pseudomonadati</taxon>
        <taxon>Calditrichota</taxon>
        <taxon>Calditrichia</taxon>
        <taxon>Calditrichales</taxon>
        <taxon>Calditrichaceae</taxon>
        <taxon>Caldithrix</taxon>
    </lineage>
</organism>
<gene>
    <name evidence="3" type="ORF">ENJ10_06520</name>
</gene>
<dbReference type="Proteomes" id="UP000886005">
    <property type="component" value="Unassembled WGS sequence"/>
</dbReference>
<dbReference type="SUPFAM" id="SSF56317">
    <property type="entry name" value="Carbon-nitrogen hydrolase"/>
    <property type="match status" value="1"/>
</dbReference>